<evidence type="ECO:0000256" key="1">
    <source>
        <dbReference type="SAM" id="Phobius"/>
    </source>
</evidence>
<keyword evidence="1" id="KW-0472">Membrane</keyword>
<evidence type="ECO:0000313" key="4">
    <source>
        <dbReference type="Proteomes" id="UP000250443"/>
    </source>
</evidence>
<keyword evidence="1" id="KW-0812">Transmembrane</keyword>
<dbReference type="AlphaFoldDB" id="A0A2X2C3N6"/>
<reference evidence="2 4" key="1">
    <citation type="submission" date="2018-06" db="EMBL/GenBank/DDBJ databases">
        <authorList>
            <consortium name="Pathogen Informatics"/>
            <person name="Doyle S."/>
        </authorList>
    </citation>
    <scope>NUCLEOTIDE SEQUENCE [LARGE SCALE GENOMIC DNA]</scope>
    <source>
        <strain evidence="2 4">NCTC11842</strain>
    </source>
</reference>
<organism evidence="2 4">
    <name type="scientific">Pseudomonas luteola</name>
    <dbReference type="NCBI Taxonomy" id="47886"/>
    <lineage>
        <taxon>Bacteria</taxon>
        <taxon>Pseudomonadati</taxon>
        <taxon>Pseudomonadota</taxon>
        <taxon>Gammaproteobacteria</taxon>
        <taxon>Pseudomonadales</taxon>
        <taxon>Pseudomonadaceae</taxon>
        <taxon>Pseudomonas</taxon>
    </lineage>
</organism>
<dbReference type="EMBL" id="UAUF01000002">
    <property type="protein sequence ID" value="SPZ00126.1"/>
    <property type="molecule type" value="Genomic_DNA"/>
</dbReference>
<name>A0A2X2C3N6_PSELU</name>
<evidence type="ECO:0000313" key="3">
    <source>
        <dbReference type="EMBL" id="SPZ00333.1"/>
    </source>
</evidence>
<keyword evidence="1" id="KW-1133">Transmembrane helix</keyword>
<dbReference type="EMBL" id="UAUF01000002">
    <property type="protein sequence ID" value="SPZ00333.1"/>
    <property type="molecule type" value="Genomic_DNA"/>
</dbReference>
<dbReference type="Proteomes" id="UP000250443">
    <property type="component" value="Unassembled WGS sequence"/>
</dbReference>
<feature type="transmembrane region" description="Helical" evidence="1">
    <location>
        <begin position="12"/>
        <end position="30"/>
    </location>
</feature>
<accession>A0A2X2C3N6</accession>
<protein>
    <submittedName>
        <fullName evidence="2">Uncharacterized protein</fullName>
    </submittedName>
</protein>
<sequence length="32" mass="3273">MAIGIGIPEALTLTGICTVMLPMLTAWIVGGE</sequence>
<gene>
    <name evidence="2" type="ORF">NCTC11842_00271</name>
    <name evidence="3" type="ORF">NCTC11842_00482</name>
</gene>
<evidence type="ECO:0000313" key="2">
    <source>
        <dbReference type="EMBL" id="SPZ00126.1"/>
    </source>
</evidence>
<proteinExistence type="predicted"/>